<evidence type="ECO:0000256" key="8">
    <source>
        <dbReference type="PIRNR" id="PIRNR005353"/>
    </source>
</evidence>
<evidence type="ECO:0000256" key="5">
    <source>
        <dbReference type="ARBA" id="ARBA00022692"/>
    </source>
</evidence>
<evidence type="ECO:0000256" key="6">
    <source>
        <dbReference type="ARBA" id="ARBA00022989"/>
    </source>
</evidence>
<proteinExistence type="inferred from homology"/>
<feature type="transmembrane region" description="Helical" evidence="9">
    <location>
        <begin position="206"/>
        <end position="227"/>
    </location>
</feature>
<feature type="transmembrane region" description="Helical" evidence="9">
    <location>
        <begin position="101"/>
        <end position="120"/>
    </location>
</feature>
<feature type="transmembrane region" description="Helical" evidence="9">
    <location>
        <begin position="440"/>
        <end position="457"/>
    </location>
</feature>
<evidence type="ECO:0000313" key="10">
    <source>
        <dbReference type="EMBL" id="MET3750026.1"/>
    </source>
</evidence>
<feature type="transmembrane region" description="Helical" evidence="9">
    <location>
        <begin position="345"/>
        <end position="367"/>
    </location>
</feature>
<dbReference type="InterPro" id="IPR006043">
    <property type="entry name" value="NCS2"/>
</dbReference>
<evidence type="ECO:0000256" key="9">
    <source>
        <dbReference type="SAM" id="Phobius"/>
    </source>
</evidence>
<organism evidence="10 11">
    <name type="scientific">Blautia caecimuris</name>
    <dbReference type="NCBI Taxonomy" id="1796615"/>
    <lineage>
        <taxon>Bacteria</taxon>
        <taxon>Bacillati</taxon>
        <taxon>Bacillota</taxon>
        <taxon>Clostridia</taxon>
        <taxon>Lachnospirales</taxon>
        <taxon>Lachnospiraceae</taxon>
        <taxon>Blautia</taxon>
    </lineage>
</organism>
<dbReference type="InterPro" id="IPR045018">
    <property type="entry name" value="Azg-like"/>
</dbReference>
<feature type="transmembrane region" description="Helical" evidence="9">
    <location>
        <begin position="132"/>
        <end position="156"/>
    </location>
</feature>
<feature type="transmembrane region" description="Helical" evidence="9">
    <location>
        <begin position="402"/>
        <end position="428"/>
    </location>
</feature>
<keyword evidence="6 8" id="KW-1133">Transmembrane helix</keyword>
<name>A0ABV2M0V8_9FIRM</name>
<evidence type="ECO:0000256" key="1">
    <source>
        <dbReference type="ARBA" id="ARBA00004651"/>
    </source>
</evidence>
<feature type="transmembrane region" description="Helical" evidence="9">
    <location>
        <begin position="49"/>
        <end position="68"/>
    </location>
</feature>
<keyword evidence="11" id="KW-1185">Reference proteome</keyword>
<accession>A0ABV2M0V8</accession>
<dbReference type="PIRSF" id="PIRSF005353">
    <property type="entry name" value="PbuG"/>
    <property type="match status" value="1"/>
</dbReference>
<evidence type="ECO:0000256" key="3">
    <source>
        <dbReference type="ARBA" id="ARBA00022448"/>
    </source>
</evidence>
<comment type="caution">
    <text evidence="10">The sequence shown here is derived from an EMBL/GenBank/DDBJ whole genome shotgun (WGS) entry which is preliminary data.</text>
</comment>
<dbReference type="RefSeq" id="WP_147598775.1">
    <property type="nucleotide sequence ID" value="NZ_BAABXP010000008.1"/>
</dbReference>
<evidence type="ECO:0000313" key="11">
    <source>
        <dbReference type="Proteomes" id="UP001549106"/>
    </source>
</evidence>
<keyword evidence="7 8" id="KW-0472">Membrane</keyword>
<keyword evidence="5 8" id="KW-0812">Transmembrane</keyword>
<keyword evidence="3 8" id="KW-0813">Transport</keyword>
<dbReference type="Pfam" id="PF00860">
    <property type="entry name" value="Xan_ur_permease"/>
    <property type="match status" value="1"/>
</dbReference>
<evidence type="ECO:0000256" key="2">
    <source>
        <dbReference type="ARBA" id="ARBA00005697"/>
    </source>
</evidence>
<dbReference type="InterPro" id="IPR026033">
    <property type="entry name" value="Azg-like_bact_archaea"/>
</dbReference>
<dbReference type="PANTHER" id="PTHR43337:SF1">
    <property type="entry name" value="XANTHINE_URACIL PERMEASE C887.17-RELATED"/>
    <property type="match status" value="1"/>
</dbReference>
<feature type="transmembrane region" description="Helical" evidence="9">
    <location>
        <begin position="176"/>
        <end position="199"/>
    </location>
</feature>
<gene>
    <name evidence="10" type="ORF">ABID24_001261</name>
</gene>
<comment type="similarity">
    <text evidence="2 8">Belongs to the nucleobase:cation symporter-2 (NCS2) (TC 2.A.40) family. Azg-like subfamily.</text>
</comment>
<dbReference type="PANTHER" id="PTHR43337">
    <property type="entry name" value="XANTHINE/URACIL PERMEASE C887.17-RELATED"/>
    <property type="match status" value="1"/>
</dbReference>
<comment type="subcellular location">
    <subcellularLocation>
        <location evidence="1 8">Cell membrane</location>
        <topology evidence="1 8">Multi-pass membrane protein</topology>
    </subcellularLocation>
</comment>
<feature type="transmembrane region" description="Helical" evidence="9">
    <location>
        <begin position="20"/>
        <end position="37"/>
    </location>
</feature>
<evidence type="ECO:0000256" key="4">
    <source>
        <dbReference type="ARBA" id="ARBA00022475"/>
    </source>
</evidence>
<evidence type="ECO:0000256" key="7">
    <source>
        <dbReference type="ARBA" id="ARBA00023136"/>
    </source>
</evidence>
<keyword evidence="4 8" id="KW-1003">Cell membrane</keyword>
<protein>
    <submittedName>
        <fullName evidence="10">AGZA family xanthine/uracil permease-like MFS transporter</fullName>
    </submittedName>
</protein>
<reference evidence="10 11" key="1">
    <citation type="submission" date="2024-06" db="EMBL/GenBank/DDBJ databases">
        <title>Genomic Encyclopedia of Type Strains, Phase IV (KMG-IV): sequencing the most valuable type-strain genomes for metagenomic binning, comparative biology and taxonomic classification.</title>
        <authorList>
            <person name="Goeker M."/>
        </authorList>
    </citation>
    <scope>NUCLEOTIDE SEQUENCE [LARGE SCALE GENOMIC DNA]</scope>
    <source>
        <strain evidence="10 11">DSM 29492</strain>
    </source>
</reference>
<dbReference type="Proteomes" id="UP001549106">
    <property type="component" value="Unassembled WGS sequence"/>
</dbReference>
<feature type="transmembrane region" description="Helical" evidence="9">
    <location>
        <begin position="75"/>
        <end position="95"/>
    </location>
</feature>
<feature type="transmembrane region" description="Helical" evidence="9">
    <location>
        <begin position="373"/>
        <end position="390"/>
    </location>
</feature>
<dbReference type="EMBL" id="JBEPMJ010000007">
    <property type="protein sequence ID" value="MET3750026.1"/>
    <property type="molecule type" value="Genomic_DNA"/>
</dbReference>
<sequence>MKLEKIFHLKENKTDVRTEVIAGVTTFMTMAYILAVNPNILEASGMDRGAVFTATALSAFIATCLMALLSNYPFVLAPGMGLNAYFAYTVVLGMGYSWQQALAAVFVEGLIFILLSLTNVREAIFNSIPMNLKHAVSVGIGLFIAFIGLQNAKIVVNNDSTLVSVFSFKSAVKDGTFNSMGITVLLALIGILVTAVLLVKNIKGSILWGILITWGLGIICQFVGLYVPNPELGFFSLLPDFSNGISVPSMAPTFMKMDFSIVFSLDFVVIMFAFLFVDMFDTLGTLIGVASKADMLDKDGKLPKIKGALLSDAVGTSVGAVCGTSTVTTFVESASGVAEGGRTGLTAIVAAILFGLSLFLSPIFLAIPSFATAPALIVVGFLMLTSITKIDFNDYTEAIPCFIAIIAMPFMYSISEGIAMGVISYVVINLVAGKAKEKKISVLMYVLAVLFILKYVFL</sequence>